<evidence type="ECO:0000313" key="2">
    <source>
        <dbReference type="Proteomes" id="UP001589797"/>
    </source>
</evidence>
<protein>
    <recommendedName>
        <fullName evidence="3">Beta-lactamase-inhibitor-like, PepSY-like</fullName>
    </recommendedName>
</protein>
<organism evidence="1 2">
    <name type="scientific">Fontibacter flavus</name>
    <dbReference type="NCBI Taxonomy" id="654838"/>
    <lineage>
        <taxon>Bacteria</taxon>
        <taxon>Pseudomonadati</taxon>
        <taxon>Bacteroidota</taxon>
        <taxon>Cytophagia</taxon>
        <taxon>Cytophagales</taxon>
        <taxon>Cyclobacteriaceae</taxon>
        <taxon>Fontibacter</taxon>
    </lineage>
</organism>
<dbReference type="PROSITE" id="PS51257">
    <property type="entry name" value="PROKAR_LIPOPROTEIN"/>
    <property type="match status" value="1"/>
</dbReference>
<name>A0ABV6FTM7_9BACT</name>
<gene>
    <name evidence="1" type="ORF">ACFFIP_09720</name>
</gene>
<accession>A0ABV6FTM7</accession>
<evidence type="ECO:0008006" key="3">
    <source>
        <dbReference type="Google" id="ProtNLM"/>
    </source>
</evidence>
<dbReference type="Proteomes" id="UP001589797">
    <property type="component" value="Unassembled WGS sequence"/>
</dbReference>
<sequence length="212" mass="24326">MKYRSFLYLIFAAVFSISCNQQIDTRQENLNEGFEFAGDGGDIDIPVVTWGDAPIWLEIVDAAELEKIAQDINVLDNNDIKIFDNSVFELRKGDWETIIDNLNNQNKESSTFFWERKNGVSVSSSGTLLISFDDLDDFTFQGQPLINLDIKFIKYNFPKSYAARNLPGDPFKQNFIDYSPKAYDHVRFKIVDSESELHLRFVDGNPINISIE</sequence>
<proteinExistence type="predicted"/>
<dbReference type="EMBL" id="JBHLWI010000027">
    <property type="protein sequence ID" value="MFC0262959.1"/>
    <property type="molecule type" value="Genomic_DNA"/>
</dbReference>
<evidence type="ECO:0000313" key="1">
    <source>
        <dbReference type="EMBL" id="MFC0262959.1"/>
    </source>
</evidence>
<reference evidence="1 2" key="1">
    <citation type="submission" date="2024-09" db="EMBL/GenBank/DDBJ databases">
        <authorList>
            <person name="Sun Q."/>
            <person name="Mori K."/>
        </authorList>
    </citation>
    <scope>NUCLEOTIDE SEQUENCE [LARGE SCALE GENOMIC DNA]</scope>
    <source>
        <strain evidence="1 2">CCM 7650</strain>
    </source>
</reference>
<comment type="caution">
    <text evidence="1">The sequence shown here is derived from an EMBL/GenBank/DDBJ whole genome shotgun (WGS) entry which is preliminary data.</text>
</comment>
<keyword evidence="2" id="KW-1185">Reference proteome</keyword>
<dbReference type="RefSeq" id="WP_382387419.1">
    <property type="nucleotide sequence ID" value="NZ_JBHLWI010000027.1"/>
</dbReference>